<dbReference type="GO" id="GO:0080120">
    <property type="term" value="P:CAAX-box protein maturation"/>
    <property type="evidence" value="ECO:0007669"/>
    <property type="project" value="UniProtKB-ARBA"/>
</dbReference>
<feature type="transmembrane region" description="Helical" evidence="1">
    <location>
        <begin position="28"/>
        <end position="50"/>
    </location>
</feature>
<feature type="domain" description="CAAX prenyl protease 2/Lysostaphin resistance protein A-like" evidence="2">
    <location>
        <begin position="65"/>
        <end position="173"/>
    </location>
</feature>
<keyword evidence="3" id="KW-0482">Metalloprotease</keyword>
<gene>
    <name evidence="3" type="ORF">EG242_09875</name>
</gene>
<dbReference type="GO" id="GO:0006508">
    <property type="term" value="P:proteolysis"/>
    <property type="evidence" value="ECO:0007669"/>
    <property type="project" value="UniProtKB-KW"/>
</dbReference>
<comment type="caution">
    <text evidence="3">The sequence shown here is derived from an EMBL/GenBank/DDBJ whole genome shotgun (WGS) entry which is preliminary data.</text>
</comment>
<feature type="transmembrane region" description="Helical" evidence="1">
    <location>
        <begin position="130"/>
        <end position="153"/>
    </location>
</feature>
<dbReference type="RefSeq" id="WP_124899716.1">
    <property type="nucleotide sequence ID" value="NZ_RQTJ01000020.1"/>
</dbReference>
<protein>
    <submittedName>
        <fullName evidence="3">CPBP family intramembrane metalloprotease</fullName>
    </submittedName>
</protein>
<evidence type="ECO:0000313" key="4">
    <source>
        <dbReference type="Proteomes" id="UP000268372"/>
    </source>
</evidence>
<name>A0A3P1B0K9_9FLAO</name>
<organism evidence="3 4">
    <name type="scientific">Paenimyroides viscosum</name>
    <dbReference type="NCBI Taxonomy" id="2488729"/>
    <lineage>
        <taxon>Bacteria</taxon>
        <taxon>Pseudomonadati</taxon>
        <taxon>Bacteroidota</taxon>
        <taxon>Flavobacteriia</taxon>
        <taxon>Flavobacteriales</taxon>
        <taxon>Flavobacteriaceae</taxon>
        <taxon>Paenimyroides</taxon>
    </lineage>
</organism>
<evidence type="ECO:0000259" key="2">
    <source>
        <dbReference type="Pfam" id="PF02517"/>
    </source>
</evidence>
<dbReference type="AlphaFoldDB" id="A0A3P1B0K9"/>
<dbReference type="GO" id="GO:0008237">
    <property type="term" value="F:metallopeptidase activity"/>
    <property type="evidence" value="ECO:0007669"/>
    <property type="project" value="UniProtKB-KW"/>
</dbReference>
<feature type="transmembrane region" description="Helical" evidence="1">
    <location>
        <begin position="106"/>
        <end position="124"/>
    </location>
</feature>
<sequence length="284" mass="33452">MKQILLDFWQFIKHPKDLRDSSGNKWKVFFTLFLAELALLAIYLPVIYLIDKYFAIENATELNFNIVLSFLLLILLVPFIEEVFFRLGLRRKGLVEIFFTEQQWEKYFPIFIYSSSIIFGIVHISNYANFSWTFIVLSPILILTQLTGGFILAYLRVRFNFWLSFLYHALWNFTAIFLLGSLSMFFVDTIDIKTNDYELQVKHQLFVSLTDDKTITFEQTEEGKIKIIQSDEYSVSEMLEILNVDFDNYVPESVIIDLNFKSNNGISNDSLLIILEENKLLKKR</sequence>
<reference evidence="3 4" key="1">
    <citation type="submission" date="2018-11" db="EMBL/GenBank/DDBJ databases">
        <title>Flavobacterium sp. nov., YIM 102796 draft genome.</title>
        <authorList>
            <person name="Li G."/>
            <person name="Jiang Y."/>
        </authorList>
    </citation>
    <scope>NUCLEOTIDE SEQUENCE [LARGE SCALE GENOMIC DNA]</scope>
    <source>
        <strain evidence="3 4">YIM 102796</strain>
    </source>
</reference>
<keyword evidence="1" id="KW-0812">Transmembrane</keyword>
<keyword evidence="1" id="KW-0472">Membrane</keyword>
<dbReference type="EMBL" id="RQTJ01000020">
    <property type="protein sequence ID" value="RRA93862.1"/>
    <property type="molecule type" value="Genomic_DNA"/>
</dbReference>
<dbReference type="Proteomes" id="UP000268372">
    <property type="component" value="Unassembled WGS sequence"/>
</dbReference>
<keyword evidence="3" id="KW-0645">Protease</keyword>
<keyword evidence="1" id="KW-1133">Transmembrane helix</keyword>
<feature type="transmembrane region" description="Helical" evidence="1">
    <location>
        <begin position="165"/>
        <end position="187"/>
    </location>
</feature>
<proteinExistence type="predicted"/>
<dbReference type="OrthoDB" id="1443714at2"/>
<evidence type="ECO:0000313" key="3">
    <source>
        <dbReference type="EMBL" id="RRA93862.1"/>
    </source>
</evidence>
<accession>A0A3P1B0K9</accession>
<dbReference type="InterPro" id="IPR003675">
    <property type="entry name" value="Rce1/LyrA-like_dom"/>
</dbReference>
<keyword evidence="3" id="KW-0378">Hydrolase</keyword>
<dbReference type="Pfam" id="PF02517">
    <property type="entry name" value="Rce1-like"/>
    <property type="match status" value="1"/>
</dbReference>
<evidence type="ECO:0000256" key="1">
    <source>
        <dbReference type="SAM" id="Phobius"/>
    </source>
</evidence>
<dbReference type="GO" id="GO:0004175">
    <property type="term" value="F:endopeptidase activity"/>
    <property type="evidence" value="ECO:0007669"/>
    <property type="project" value="UniProtKB-ARBA"/>
</dbReference>
<keyword evidence="4" id="KW-1185">Reference proteome</keyword>
<feature type="transmembrane region" description="Helical" evidence="1">
    <location>
        <begin position="62"/>
        <end position="85"/>
    </location>
</feature>